<dbReference type="GO" id="GO:0005886">
    <property type="term" value="C:plasma membrane"/>
    <property type="evidence" value="ECO:0007669"/>
    <property type="project" value="UniProtKB-ARBA"/>
</dbReference>
<organism evidence="9 10">
    <name type="scientific">Teredinibacter turnerae (strain ATCC 39867 / T7901)</name>
    <dbReference type="NCBI Taxonomy" id="377629"/>
    <lineage>
        <taxon>Bacteria</taxon>
        <taxon>Pseudomonadati</taxon>
        <taxon>Pseudomonadota</taxon>
        <taxon>Gammaproteobacteria</taxon>
        <taxon>Cellvibrionales</taxon>
        <taxon>Cellvibrionaceae</taxon>
        <taxon>Teredinibacter</taxon>
    </lineage>
</organism>
<dbReference type="HOGENOM" id="CLU_017959_8_0_6"/>
<comment type="subcellular location">
    <subcellularLocation>
        <location evidence="1">Membrane</location>
        <topology evidence="1">Multi-pass membrane protein</topology>
    </subcellularLocation>
</comment>
<dbReference type="GO" id="GO:0042907">
    <property type="term" value="F:xanthine transmembrane transporter activity"/>
    <property type="evidence" value="ECO:0007669"/>
    <property type="project" value="TreeGrafter"/>
</dbReference>
<dbReference type="InterPro" id="IPR006043">
    <property type="entry name" value="NCS2"/>
</dbReference>
<evidence type="ECO:0000256" key="7">
    <source>
        <dbReference type="SAM" id="MobiDB-lite"/>
    </source>
</evidence>
<evidence type="ECO:0000256" key="1">
    <source>
        <dbReference type="ARBA" id="ARBA00004141"/>
    </source>
</evidence>
<dbReference type="Proteomes" id="UP000009080">
    <property type="component" value="Chromosome"/>
</dbReference>
<dbReference type="eggNOG" id="COG2233">
    <property type="taxonomic scope" value="Bacteria"/>
</dbReference>
<dbReference type="NCBIfam" id="TIGR00801">
    <property type="entry name" value="ncs2"/>
    <property type="match status" value="1"/>
</dbReference>
<evidence type="ECO:0000256" key="5">
    <source>
        <dbReference type="ARBA" id="ARBA00022989"/>
    </source>
</evidence>
<evidence type="ECO:0000256" key="4">
    <source>
        <dbReference type="ARBA" id="ARBA00022692"/>
    </source>
</evidence>
<feature type="transmembrane region" description="Helical" evidence="8">
    <location>
        <begin position="395"/>
        <end position="416"/>
    </location>
</feature>
<keyword evidence="5 8" id="KW-1133">Transmembrane helix</keyword>
<sequence length="470" mass="49839">MSDSRLNVPMLVGLNDRPSAGKTLLASLQHVLAVFGGIVTAPLIIALGMKLSPVDTAYLVSSSLVISGVATLIQVSRVGPIGSGLLSIQGTSFTFIGPLIFSYYTLLNGASSAEALGAVLGTSGVCALCMLVLVQFVEHLRRWITSNVSGTAVALIGISLVWTTLKNLYGDYTRVELYPGWWVLGLALLVFVITLILVRTGNALLRMTSITIGLFVGFGVAWTLGMVDTAPLNAMPNVFVPSVTQFPLSFDLTTFLVLMPVYLISATESLGDLTATSKLSGLAINNRAFWRRVRGGLSGDALNSFIAAIFCTFPNTTFSQNNGVIRLTGVCSPYVGRFVAVMLVVLGLFPIVGGFFVIMPAAVLSGATLLMFIMVFMSGLMIVSGGDGRVRNWPLVTAAVIFGLVCSVVVPLISFLPQWLKSFLQFPISTGAICAFVLELFRTKPTLSDTESSGNQHAGEAQDVLSEGAQ</sequence>
<evidence type="ECO:0000256" key="3">
    <source>
        <dbReference type="ARBA" id="ARBA00022448"/>
    </source>
</evidence>
<feature type="transmembrane region" description="Helical" evidence="8">
    <location>
        <begin position="31"/>
        <end position="51"/>
    </location>
</feature>
<comment type="similarity">
    <text evidence="2">Belongs to the nucleobase:cation symporter-2 (NCS2) (TC 2.A.40) family.</text>
</comment>
<keyword evidence="3" id="KW-0813">Transport</keyword>
<keyword evidence="4 8" id="KW-0812">Transmembrane</keyword>
<dbReference type="OrthoDB" id="9805749at2"/>
<dbReference type="RefSeq" id="WP_015818647.1">
    <property type="nucleotide sequence ID" value="NC_012997.1"/>
</dbReference>
<gene>
    <name evidence="9" type="ordered locus">TERTU_2012</name>
</gene>
<feature type="transmembrane region" description="Helical" evidence="8">
    <location>
        <begin position="85"/>
        <end position="104"/>
    </location>
</feature>
<feature type="transmembrane region" description="Helical" evidence="8">
    <location>
        <begin position="177"/>
        <end position="197"/>
    </location>
</feature>
<evidence type="ECO:0000256" key="8">
    <source>
        <dbReference type="SAM" id="Phobius"/>
    </source>
</evidence>
<dbReference type="KEGG" id="ttu:TERTU_2012"/>
<proteinExistence type="inferred from homology"/>
<feature type="transmembrane region" description="Helical" evidence="8">
    <location>
        <begin position="245"/>
        <end position="264"/>
    </location>
</feature>
<dbReference type="EMBL" id="CP001614">
    <property type="protein sequence ID" value="ACR12535.1"/>
    <property type="molecule type" value="Genomic_DNA"/>
</dbReference>
<feature type="transmembrane region" description="Helical" evidence="8">
    <location>
        <begin position="204"/>
        <end position="225"/>
    </location>
</feature>
<evidence type="ECO:0000313" key="10">
    <source>
        <dbReference type="Proteomes" id="UP000009080"/>
    </source>
</evidence>
<feature type="transmembrane region" description="Helical" evidence="8">
    <location>
        <begin position="144"/>
        <end position="165"/>
    </location>
</feature>
<feature type="transmembrane region" description="Helical" evidence="8">
    <location>
        <begin position="116"/>
        <end position="137"/>
    </location>
</feature>
<reference evidence="9 10" key="1">
    <citation type="journal article" date="2009" name="PLoS ONE">
        <title>The complete genome of Teredinibacter turnerae T7901: an intracellular endosymbiont of marine wood-boring bivalves (shipworms).</title>
        <authorList>
            <person name="Yang J.C."/>
            <person name="Madupu R."/>
            <person name="Durkin A.S."/>
            <person name="Ekborg N.A."/>
            <person name="Pedamallu C.S."/>
            <person name="Hostetler J.B."/>
            <person name="Radune D."/>
            <person name="Toms B.S."/>
            <person name="Henrissat B."/>
            <person name="Coutinho P.M."/>
            <person name="Schwarz S."/>
            <person name="Field L."/>
            <person name="Trindade-Silva A.E."/>
            <person name="Soares C.A.G."/>
            <person name="Elshahawi S."/>
            <person name="Hanora A."/>
            <person name="Schmidt E.W."/>
            <person name="Haygood M.G."/>
            <person name="Posfai J."/>
            <person name="Benner J."/>
            <person name="Madinger C."/>
            <person name="Nove J."/>
            <person name="Anton B."/>
            <person name="Chaudhary K."/>
            <person name="Foster J."/>
            <person name="Holman A."/>
            <person name="Kumar S."/>
            <person name="Lessard P.A."/>
            <person name="Luyten Y.A."/>
            <person name="Slatko B."/>
            <person name="Wood N."/>
            <person name="Wu B."/>
            <person name="Teplitski M."/>
            <person name="Mougous J.D."/>
            <person name="Ward N."/>
            <person name="Eisen J.A."/>
            <person name="Badger J.H."/>
            <person name="Distel D.L."/>
        </authorList>
    </citation>
    <scope>NUCLEOTIDE SEQUENCE [LARGE SCALE GENOMIC DNA]</scope>
    <source>
        <strain evidence="10">ATCC 39867 / T7901</strain>
    </source>
</reference>
<dbReference type="AlphaFoldDB" id="C5BIN9"/>
<name>C5BIN9_TERTT</name>
<feature type="transmembrane region" description="Helical" evidence="8">
    <location>
        <begin position="364"/>
        <end position="383"/>
    </location>
</feature>
<evidence type="ECO:0000256" key="6">
    <source>
        <dbReference type="ARBA" id="ARBA00023136"/>
    </source>
</evidence>
<feature type="compositionally biased region" description="Polar residues" evidence="7">
    <location>
        <begin position="447"/>
        <end position="456"/>
    </location>
</feature>
<dbReference type="Pfam" id="PF00860">
    <property type="entry name" value="Xan_ur_permease"/>
    <property type="match status" value="1"/>
</dbReference>
<protein>
    <submittedName>
        <fullName evidence="9">Xanthine/uracil permease protein</fullName>
    </submittedName>
</protein>
<evidence type="ECO:0000313" key="9">
    <source>
        <dbReference type="EMBL" id="ACR12535.1"/>
    </source>
</evidence>
<dbReference type="STRING" id="377629.TERTU_2012"/>
<dbReference type="NCBIfam" id="NF037981">
    <property type="entry name" value="NCS2_1"/>
    <property type="match status" value="1"/>
</dbReference>
<dbReference type="PANTHER" id="PTHR42810:SF2">
    <property type="entry name" value="PURINE PERMEASE C1399.01C-RELATED"/>
    <property type="match status" value="1"/>
</dbReference>
<evidence type="ECO:0000256" key="2">
    <source>
        <dbReference type="ARBA" id="ARBA00008821"/>
    </source>
</evidence>
<feature type="transmembrane region" description="Helical" evidence="8">
    <location>
        <begin position="334"/>
        <end position="358"/>
    </location>
</feature>
<keyword evidence="6 8" id="KW-0472">Membrane</keyword>
<feature type="transmembrane region" description="Helical" evidence="8">
    <location>
        <begin position="57"/>
        <end position="73"/>
    </location>
</feature>
<feature type="transmembrane region" description="Helical" evidence="8">
    <location>
        <begin position="422"/>
        <end position="441"/>
    </location>
</feature>
<dbReference type="PANTHER" id="PTHR42810">
    <property type="entry name" value="PURINE PERMEASE C1399.01C-RELATED"/>
    <property type="match status" value="1"/>
</dbReference>
<feature type="region of interest" description="Disordered" evidence="7">
    <location>
        <begin position="447"/>
        <end position="470"/>
    </location>
</feature>
<accession>C5BIN9</accession>
<keyword evidence="10" id="KW-1185">Reference proteome</keyword>
<dbReference type="InterPro" id="IPR006042">
    <property type="entry name" value="Xan_ur_permease"/>
</dbReference>